<name>A0A450V2F1_9GAMM</name>
<dbReference type="EMBL" id="CAADFF010000130">
    <property type="protein sequence ID" value="VFJ98866.1"/>
    <property type="molecule type" value="Genomic_DNA"/>
</dbReference>
<protein>
    <submittedName>
        <fullName evidence="1">Uncharacterized protein</fullName>
    </submittedName>
</protein>
<accession>A0A450V2F1</accession>
<sequence length="108" mass="12226">MELSSCTELAARCRAVADEIESGPLQEMIQRANDAVRIIERSFSGSWIGYHAHVYYPNFQSPPPGDQFSPEWGLQKTFFGEGTSQNWREVPYEQAEAAHEEGFHHPGK</sequence>
<proteinExistence type="predicted"/>
<evidence type="ECO:0000313" key="1">
    <source>
        <dbReference type="EMBL" id="VFJ98866.1"/>
    </source>
</evidence>
<reference evidence="1" key="1">
    <citation type="submission" date="2019-02" db="EMBL/GenBank/DDBJ databases">
        <authorList>
            <person name="Gruber-Vodicka R. H."/>
            <person name="Seah K. B. B."/>
        </authorList>
    </citation>
    <scope>NUCLEOTIDE SEQUENCE</scope>
    <source>
        <strain evidence="1">BECK_M7</strain>
    </source>
</reference>
<gene>
    <name evidence="1" type="ORF">BECKLFY1418B_GA0070995_11303</name>
</gene>
<organism evidence="1">
    <name type="scientific">Candidatus Kentrum sp. LFY</name>
    <dbReference type="NCBI Taxonomy" id="2126342"/>
    <lineage>
        <taxon>Bacteria</taxon>
        <taxon>Pseudomonadati</taxon>
        <taxon>Pseudomonadota</taxon>
        <taxon>Gammaproteobacteria</taxon>
        <taxon>Candidatus Kentrum</taxon>
    </lineage>
</organism>
<dbReference type="AlphaFoldDB" id="A0A450V2F1"/>